<feature type="transmembrane region" description="Helical" evidence="13">
    <location>
        <begin position="158"/>
        <end position="179"/>
    </location>
</feature>
<feature type="domain" description="Plastocyanin-like" evidence="14">
    <location>
        <begin position="637"/>
        <end position="746"/>
    </location>
</feature>
<evidence type="ECO:0000256" key="7">
    <source>
        <dbReference type="ARBA" id="ARBA00022723"/>
    </source>
</evidence>
<feature type="transmembrane region" description="Helical" evidence="13">
    <location>
        <begin position="257"/>
        <end position="276"/>
    </location>
</feature>
<proteinExistence type="inferred from homology"/>
<evidence type="ECO:0000259" key="14">
    <source>
        <dbReference type="Pfam" id="PF07732"/>
    </source>
</evidence>
<accession>A0ABN3KNN9</accession>
<dbReference type="CDD" id="cd04208">
    <property type="entry name" value="CuRO_2_CuNIR"/>
    <property type="match status" value="1"/>
</dbReference>
<evidence type="ECO:0000256" key="9">
    <source>
        <dbReference type="ARBA" id="ARBA00023002"/>
    </source>
</evidence>
<evidence type="ECO:0000256" key="12">
    <source>
        <dbReference type="SAM" id="MobiDB-lite"/>
    </source>
</evidence>
<sequence>MTSSEHLTRPGDGASTERRTAATLPGRGNWPLRDHPTTLWLTAALVVAAVGRGLPAADWLVVHLVLLGAVTHAVMVWSTHFAQALLKTPPNLDGRRQQGRRLALLLLGSTLVVVGVPSGWWPVTLAGATCAAGAVTWHGVQLWRRLRAALPGRFRITIRYYLAAAACMPVGATFGVLLARDPADPWHGRLLVAHSLTMALGWLGLTVTGTLVTLWPTMLRTKMDDRAEALARQALPLLVASLLVVVTAALVDLRGLTVTALLAYAVGLVWWGRALLAPARRSAPRRFATVSAAAAVGWLLVSAVGVAVLVAVAPDWSGVGEQYDRVAAALAVGFALQLVLAALSHLVPSVLGGGPSAVRAGLGWFERGAPFRVVVLNAAVVLWLLPLPSSARVVAAVSAGLTVTSFLPLVGLSVRDSVRARRAAAESTERPARKPLEDKPFWSSPQIPAALSVMALAVAASLGTAATAGSTGTAEVTPTGRTTTVHVVADALRFTPSTISVPRGDRLVVELTNRDSTTTHDLVLDSGVRTPRLAPGATARLDAGVVGSSLEGWCSVVGHRQMGMVLHVRVAGAPAAEGADAASPSDPAAPTMASGSHAMGGAPGLPGRSAMGPGPTAYDPVLPPLTAERTHRVTLTVTEQEQQVAPGVWQRRWTYDGTSPGPTLHGRVGDVFEVTLVNHGTMGHSVDFHAGSRAPDAVMRTVPPGGSLTYRFTATRAGIWMYHCATMPMSAHIAAGLFGAVVIEPPDLPTVDRSYLLVQSEAYLGASTSAGAASEVDAARARADLPDVVSFNGVADQYDTTPLTARVGKRVRFWVFDAGPNRATSFHVVGAQLDATWAEGTWLLRPGSTGGSQSLSLGVAQGGFAETVFPEAGHYSFVDHVMADAERGAHGIVAVTP</sequence>
<comment type="cofactor">
    <cofactor evidence="2">
        <name>Cu(2+)</name>
        <dbReference type="ChEBI" id="CHEBI:29036"/>
    </cofactor>
</comment>
<dbReference type="EMBL" id="BAAARE010000001">
    <property type="protein sequence ID" value="GAA2468074.1"/>
    <property type="molecule type" value="Genomic_DNA"/>
</dbReference>
<keyword evidence="8" id="KW-0677">Repeat</keyword>
<dbReference type="InterPro" id="IPR011707">
    <property type="entry name" value="Cu-oxidase-like_N"/>
</dbReference>
<comment type="cofactor">
    <cofactor evidence="1">
        <name>Cu(+)</name>
        <dbReference type="ChEBI" id="CHEBI:49552"/>
    </cofactor>
</comment>
<name>A0ABN3KNN9_9MICO</name>
<evidence type="ECO:0000256" key="1">
    <source>
        <dbReference type="ARBA" id="ARBA00001960"/>
    </source>
</evidence>
<evidence type="ECO:0000256" key="11">
    <source>
        <dbReference type="ARBA" id="ARBA00049340"/>
    </source>
</evidence>
<feature type="transmembrane region" description="Helical" evidence="13">
    <location>
        <begin position="60"/>
        <end position="81"/>
    </location>
</feature>
<dbReference type="CDD" id="cd11020">
    <property type="entry name" value="CuRO_1_CuNIR"/>
    <property type="match status" value="1"/>
</dbReference>
<keyword evidence="7" id="KW-0479">Metal-binding</keyword>
<keyword evidence="13" id="KW-1133">Transmembrane helix</keyword>
<feature type="region of interest" description="Disordered" evidence="12">
    <location>
        <begin position="577"/>
        <end position="615"/>
    </location>
</feature>
<dbReference type="CDD" id="cd00920">
    <property type="entry name" value="Cupredoxin"/>
    <property type="match status" value="1"/>
</dbReference>
<protein>
    <recommendedName>
        <fullName evidence="6">Copper-containing nitrite reductase</fullName>
        <ecNumber evidence="5">1.7.2.1</ecNumber>
    </recommendedName>
</protein>
<comment type="subunit">
    <text evidence="4">Homotrimer.</text>
</comment>
<feature type="transmembrane region" description="Helical" evidence="13">
    <location>
        <begin position="369"/>
        <end position="387"/>
    </location>
</feature>
<dbReference type="SUPFAM" id="SSF49503">
    <property type="entry name" value="Cupredoxins"/>
    <property type="match status" value="3"/>
</dbReference>
<comment type="catalytic activity">
    <reaction evidence="11">
        <text>nitric oxide + Fe(III)-[cytochrome c] + H2O = Fe(II)-[cytochrome c] + nitrite + 2 H(+)</text>
        <dbReference type="Rhea" id="RHEA:15233"/>
        <dbReference type="Rhea" id="RHEA-COMP:10350"/>
        <dbReference type="Rhea" id="RHEA-COMP:14399"/>
        <dbReference type="ChEBI" id="CHEBI:15377"/>
        <dbReference type="ChEBI" id="CHEBI:15378"/>
        <dbReference type="ChEBI" id="CHEBI:16301"/>
        <dbReference type="ChEBI" id="CHEBI:16480"/>
        <dbReference type="ChEBI" id="CHEBI:29033"/>
        <dbReference type="ChEBI" id="CHEBI:29034"/>
        <dbReference type="EC" id="1.7.2.1"/>
    </reaction>
</comment>
<evidence type="ECO:0000313" key="16">
    <source>
        <dbReference type="Proteomes" id="UP001500730"/>
    </source>
</evidence>
<feature type="transmembrane region" description="Helical" evidence="13">
    <location>
        <begin position="102"/>
        <end position="120"/>
    </location>
</feature>
<dbReference type="InterPro" id="IPR001287">
    <property type="entry name" value="NO2-reductase_Cu"/>
</dbReference>
<evidence type="ECO:0000256" key="2">
    <source>
        <dbReference type="ARBA" id="ARBA00001973"/>
    </source>
</evidence>
<evidence type="ECO:0000313" key="15">
    <source>
        <dbReference type="EMBL" id="GAA2468074.1"/>
    </source>
</evidence>
<keyword evidence="16" id="KW-1185">Reference proteome</keyword>
<comment type="caution">
    <text evidence="15">The sequence shown here is derived from an EMBL/GenBank/DDBJ whole genome shotgun (WGS) entry which is preliminary data.</text>
</comment>
<reference evidence="15 16" key="1">
    <citation type="journal article" date="2019" name="Int. J. Syst. Evol. Microbiol.">
        <title>The Global Catalogue of Microorganisms (GCM) 10K type strain sequencing project: providing services to taxonomists for standard genome sequencing and annotation.</title>
        <authorList>
            <consortium name="The Broad Institute Genomics Platform"/>
            <consortium name="The Broad Institute Genome Sequencing Center for Infectious Disease"/>
            <person name="Wu L."/>
            <person name="Ma J."/>
        </authorList>
    </citation>
    <scope>NUCLEOTIDE SEQUENCE [LARGE SCALE GENOMIC DNA]</scope>
    <source>
        <strain evidence="15 16">JCM 16259</strain>
    </source>
</reference>
<dbReference type="InterPro" id="IPR008972">
    <property type="entry name" value="Cupredoxin"/>
</dbReference>
<dbReference type="RefSeq" id="WP_344252210.1">
    <property type="nucleotide sequence ID" value="NZ_BAAARE010000001.1"/>
</dbReference>
<evidence type="ECO:0000256" key="5">
    <source>
        <dbReference type="ARBA" id="ARBA00011882"/>
    </source>
</evidence>
<feature type="transmembrane region" description="Helical" evidence="13">
    <location>
        <begin position="326"/>
        <end position="348"/>
    </location>
</feature>
<feature type="region of interest" description="Disordered" evidence="12">
    <location>
        <begin position="1"/>
        <end position="29"/>
    </location>
</feature>
<dbReference type="Proteomes" id="UP001500730">
    <property type="component" value="Unassembled WGS sequence"/>
</dbReference>
<dbReference type="PANTHER" id="PTHR11709:SF394">
    <property type="entry name" value="FI03373P-RELATED"/>
    <property type="match status" value="1"/>
</dbReference>
<feature type="transmembrane region" description="Helical" evidence="13">
    <location>
        <begin position="126"/>
        <end position="146"/>
    </location>
</feature>
<evidence type="ECO:0000256" key="13">
    <source>
        <dbReference type="SAM" id="Phobius"/>
    </source>
</evidence>
<feature type="transmembrane region" description="Helical" evidence="13">
    <location>
        <begin position="393"/>
        <end position="412"/>
    </location>
</feature>
<keyword evidence="9" id="KW-0560">Oxidoreductase</keyword>
<evidence type="ECO:0000256" key="8">
    <source>
        <dbReference type="ARBA" id="ARBA00022737"/>
    </source>
</evidence>
<dbReference type="PANTHER" id="PTHR11709">
    <property type="entry name" value="MULTI-COPPER OXIDASE"/>
    <property type="match status" value="1"/>
</dbReference>
<feature type="transmembrane region" description="Helical" evidence="13">
    <location>
        <begin position="234"/>
        <end position="251"/>
    </location>
</feature>
<evidence type="ECO:0000256" key="3">
    <source>
        <dbReference type="ARBA" id="ARBA00010609"/>
    </source>
</evidence>
<dbReference type="PRINTS" id="PR00695">
    <property type="entry name" value="CUNO2RDTASE"/>
</dbReference>
<keyword evidence="10" id="KW-0186">Copper</keyword>
<evidence type="ECO:0000256" key="4">
    <source>
        <dbReference type="ARBA" id="ARBA00011233"/>
    </source>
</evidence>
<feature type="compositionally biased region" description="Low complexity" evidence="12">
    <location>
        <begin position="577"/>
        <end position="590"/>
    </location>
</feature>
<gene>
    <name evidence="15" type="ORF">GCM10009858_01620</name>
</gene>
<dbReference type="Pfam" id="PF07732">
    <property type="entry name" value="Cu-oxidase_3"/>
    <property type="match status" value="1"/>
</dbReference>
<evidence type="ECO:0000256" key="6">
    <source>
        <dbReference type="ARBA" id="ARBA00017290"/>
    </source>
</evidence>
<keyword evidence="13" id="KW-0472">Membrane</keyword>
<dbReference type="InterPro" id="IPR045087">
    <property type="entry name" value="Cu-oxidase_fam"/>
</dbReference>
<feature type="transmembrane region" description="Helical" evidence="13">
    <location>
        <begin position="191"/>
        <end position="214"/>
    </location>
</feature>
<organism evidence="15 16">
    <name type="scientific">Terrabacter carboxydivorans</name>
    <dbReference type="NCBI Taxonomy" id="619730"/>
    <lineage>
        <taxon>Bacteria</taxon>
        <taxon>Bacillati</taxon>
        <taxon>Actinomycetota</taxon>
        <taxon>Actinomycetes</taxon>
        <taxon>Micrococcales</taxon>
        <taxon>Intrasporangiaceae</taxon>
        <taxon>Terrabacter</taxon>
    </lineage>
</organism>
<feature type="transmembrane region" description="Helical" evidence="13">
    <location>
        <begin position="288"/>
        <end position="314"/>
    </location>
</feature>
<dbReference type="EC" id="1.7.2.1" evidence="5"/>
<comment type="similarity">
    <text evidence="3">Belongs to the multicopper oxidase family.</text>
</comment>
<dbReference type="Gene3D" id="2.60.40.420">
    <property type="entry name" value="Cupredoxins - blue copper proteins"/>
    <property type="match status" value="3"/>
</dbReference>
<evidence type="ECO:0000256" key="10">
    <source>
        <dbReference type="ARBA" id="ARBA00023008"/>
    </source>
</evidence>
<keyword evidence="13" id="KW-0812">Transmembrane</keyword>